<evidence type="ECO:0000313" key="2">
    <source>
        <dbReference type="Proteomes" id="UP000003240"/>
    </source>
</evidence>
<sequence>MLPKDLTVNSLERAVLAQIEDSIRKIEHGSITLIVQDGRLIQMDVIQKVRFTAAPEKPDKGSPKHSEAKVSLSGQVAAALKGMKFGQVVLVIKDGRIVQVERTEKQRFPNLEGIYGEGI</sequence>
<organism evidence="1 2">
    <name type="scientific">Acetonema longum DSM 6540</name>
    <dbReference type="NCBI Taxonomy" id="1009370"/>
    <lineage>
        <taxon>Bacteria</taxon>
        <taxon>Bacillati</taxon>
        <taxon>Bacillota</taxon>
        <taxon>Negativicutes</taxon>
        <taxon>Acetonemataceae</taxon>
        <taxon>Acetonema</taxon>
    </lineage>
</organism>
<keyword evidence="2" id="KW-1185">Reference proteome</keyword>
<dbReference type="InterPro" id="IPR018743">
    <property type="entry name" value="DUF2292"/>
</dbReference>
<dbReference type="STRING" id="1009370.ALO_07343"/>
<name>F7NHC3_9FIRM</name>
<reference evidence="1 2" key="1">
    <citation type="journal article" date="2011" name="EMBO J.">
        <title>Structural diversity of bacterial flagellar motors.</title>
        <authorList>
            <person name="Chen S."/>
            <person name="Beeby M."/>
            <person name="Murphy G.E."/>
            <person name="Leadbetter J.R."/>
            <person name="Hendrixson D.R."/>
            <person name="Briegel A."/>
            <person name="Li Z."/>
            <person name="Shi J."/>
            <person name="Tocheva E.I."/>
            <person name="Muller A."/>
            <person name="Dobro M.J."/>
            <person name="Jensen G.J."/>
        </authorList>
    </citation>
    <scope>NUCLEOTIDE SEQUENCE [LARGE SCALE GENOMIC DNA]</scope>
    <source>
        <strain evidence="1 2">DSM 6540</strain>
    </source>
</reference>
<dbReference type="eggNOG" id="COG5583">
    <property type="taxonomic scope" value="Bacteria"/>
</dbReference>
<dbReference type="Pfam" id="PF10055">
    <property type="entry name" value="DUF2292"/>
    <property type="match status" value="2"/>
</dbReference>
<evidence type="ECO:0000313" key="1">
    <source>
        <dbReference type="EMBL" id="EGO64606.1"/>
    </source>
</evidence>
<gene>
    <name evidence="1" type="ORF">ALO_07343</name>
</gene>
<dbReference type="RefSeq" id="WP_004094185.1">
    <property type="nucleotide sequence ID" value="NZ_AFGF01000053.1"/>
</dbReference>
<proteinExistence type="predicted"/>
<dbReference type="AlphaFoldDB" id="F7NHC3"/>
<accession>F7NHC3</accession>
<dbReference type="EMBL" id="AFGF01000053">
    <property type="protein sequence ID" value="EGO64606.1"/>
    <property type="molecule type" value="Genomic_DNA"/>
</dbReference>
<comment type="caution">
    <text evidence="1">The sequence shown here is derived from an EMBL/GenBank/DDBJ whole genome shotgun (WGS) entry which is preliminary data.</text>
</comment>
<dbReference type="Proteomes" id="UP000003240">
    <property type="component" value="Unassembled WGS sequence"/>
</dbReference>
<evidence type="ECO:0008006" key="3">
    <source>
        <dbReference type="Google" id="ProtNLM"/>
    </source>
</evidence>
<protein>
    <recommendedName>
        <fullName evidence="3">DUF2292 domain-containing protein</fullName>
    </recommendedName>
</protein>